<comment type="catalytic activity">
    <reaction evidence="1">
        <text>a 1,2-diacyl-sn-glycero-3-phospho-(1'-sn-glycero-3'-phosphate) + H2O = a 1,2-diacyl-sn-glycero-3-phospho-(1'-sn-glycerol) + phosphate</text>
        <dbReference type="Rhea" id="RHEA:33751"/>
        <dbReference type="ChEBI" id="CHEBI:15377"/>
        <dbReference type="ChEBI" id="CHEBI:43474"/>
        <dbReference type="ChEBI" id="CHEBI:60110"/>
        <dbReference type="ChEBI" id="CHEBI:64716"/>
        <dbReference type="EC" id="3.1.3.27"/>
    </reaction>
</comment>
<dbReference type="UniPathway" id="UPA00084">
    <property type="reaction ID" value="UER00504"/>
</dbReference>
<dbReference type="InterPro" id="IPR036681">
    <property type="entry name" value="PgpA-like_sf"/>
</dbReference>
<dbReference type="GO" id="GO:0005886">
    <property type="term" value="C:plasma membrane"/>
    <property type="evidence" value="ECO:0007669"/>
    <property type="project" value="UniProtKB-SubCell"/>
</dbReference>
<dbReference type="GO" id="GO:0046872">
    <property type="term" value="F:metal ion binding"/>
    <property type="evidence" value="ECO:0007669"/>
    <property type="project" value="UniProtKB-KW"/>
</dbReference>
<dbReference type="STRING" id="488538.SAR116_0212"/>
<comment type="cofactor">
    <cofactor evidence="1">
        <name>Mg(2+)</name>
        <dbReference type="ChEBI" id="CHEBI:18420"/>
    </cofactor>
</comment>
<evidence type="ECO:0000313" key="5">
    <source>
        <dbReference type="Proteomes" id="UP000007460"/>
    </source>
</evidence>
<dbReference type="GO" id="GO:0008962">
    <property type="term" value="F:phosphatidylglycerophosphatase activity"/>
    <property type="evidence" value="ECO:0007669"/>
    <property type="project" value="UniProtKB-EC"/>
</dbReference>
<keyword evidence="2" id="KW-1133">Transmembrane helix</keyword>
<name>D5BPH3_PUNMI</name>
<reference evidence="4 5" key="1">
    <citation type="journal article" date="2010" name="J. Bacteriol.">
        <title>Complete genome sequence of "Candidatus Puniceispirillum marinum" IMCC1322, a representative of the SAR116 clade in the Alphaproteobacteria.</title>
        <authorList>
            <person name="Oh H.M."/>
            <person name="Kwon K.K."/>
            <person name="Kang I."/>
            <person name="Kang S.G."/>
            <person name="Lee J.H."/>
            <person name="Kim S.J."/>
            <person name="Cho J.C."/>
        </authorList>
    </citation>
    <scope>NUCLEOTIDE SEQUENCE [LARGE SCALE GENOMIC DNA]</scope>
    <source>
        <strain evidence="4 5">IMCC1322</strain>
    </source>
</reference>
<dbReference type="EC" id="3.1.3.27" evidence="1"/>
<dbReference type="RefSeq" id="WP_013045085.1">
    <property type="nucleotide sequence ID" value="NC_014010.1"/>
</dbReference>
<keyword evidence="1 2" id="KW-0472">Membrane</keyword>
<accession>D5BPH3</accession>
<keyword evidence="1 4" id="KW-0378">Hydrolase</keyword>
<keyword evidence="1" id="KW-0997">Cell inner membrane</keyword>
<dbReference type="SUPFAM" id="SSF101307">
    <property type="entry name" value="YutG-like"/>
    <property type="match status" value="1"/>
</dbReference>
<dbReference type="CDD" id="cd06971">
    <property type="entry name" value="PgpA"/>
    <property type="match status" value="1"/>
</dbReference>
<keyword evidence="1" id="KW-1208">Phospholipid metabolism</keyword>
<keyword evidence="1 2" id="KW-0812">Transmembrane</keyword>
<feature type="domain" description="YutG/PgpA" evidence="3">
    <location>
        <begin position="10"/>
        <end position="151"/>
    </location>
</feature>
<dbReference type="Proteomes" id="UP000007460">
    <property type="component" value="Chromosome"/>
</dbReference>
<proteinExistence type="predicted"/>
<evidence type="ECO:0000256" key="2">
    <source>
        <dbReference type="SAM" id="Phobius"/>
    </source>
</evidence>
<keyword evidence="1" id="KW-1003">Cell membrane</keyword>
<evidence type="ECO:0000259" key="3">
    <source>
        <dbReference type="Pfam" id="PF04608"/>
    </source>
</evidence>
<feature type="transmembrane region" description="Helical" evidence="2">
    <location>
        <begin position="135"/>
        <end position="156"/>
    </location>
</feature>
<dbReference type="GO" id="GO:0009395">
    <property type="term" value="P:phospholipid catabolic process"/>
    <property type="evidence" value="ECO:0007669"/>
    <property type="project" value="UniProtKB-KW"/>
</dbReference>
<protein>
    <recommendedName>
        <fullName evidence="1">Phosphatidylglycerophosphatase A</fullName>
        <ecNumber evidence="1">3.1.3.27</ecNumber>
    </recommendedName>
    <alternativeName>
        <fullName evidence="1">Phosphatidylglycerolphosphate phosphatase A</fullName>
    </alternativeName>
</protein>
<gene>
    <name evidence="4" type="ordered locus">SAR116_0212</name>
</gene>
<comment type="pathway">
    <text evidence="1">Phospholipid metabolism; phosphatidylglycerol biosynthesis; phosphatidylglycerol from CDP-diacylglycerol: step 2/2.</text>
</comment>
<feature type="transmembrane region" description="Helical" evidence="2">
    <location>
        <begin position="44"/>
        <end position="61"/>
    </location>
</feature>
<keyword evidence="5" id="KW-1185">Reference proteome</keyword>
<dbReference type="InterPro" id="IPR026037">
    <property type="entry name" value="PgpA"/>
</dbReference>
<dbReference type="EMBL" id="CP001751">
    <property type="protein sequence ID" value="ADE38455.1"/>
    <property type="molecule type" value="Genomic_DNA"/>
</dbReference>
<keyword evidence="1" id="KW-0479">Metal-binding</keyword>
<dbReference type="GO" id="GO:0006655">
    <property type="term" value="P:phosphatidylglycerol biosynthetic process"/>
    <property type="evidence" value="ECO:0007669"/>
    <property type="project" value="UniProtKB-UniPathway"/>
</dbReference>
<dbReference type="eggNOG" id="COG1267">
    <property type="taxonomic scope" value="Bacteria"/>
</dbReference>
<dbReference type="InterPro" id="IPR007686">
    <property type="entry name" value="YutG/PgpA"/>
</dbReference>
<comment type="function">
    <text evidence="1">Lipid phosphatase which dephosphorylates phosphatidylglycerophosphate (PGP) to phosphatidylglycerol (PG).</text>
</comment>
<evidence type="ECO:0000256" key="1">
    <source>
        <dbReference type="PIRNR" id="PIRNR006162"/>
    </source>
</evidence>
<dbReference type="PIRSF" id="PIRSF006162">
    <property type="entry name" value="PgpA"/>
    <property type="match status" value="1"/>
</dbReference>
<sequence length="161" mass="17256">MTSNNIWHQIATLGPIGHMRPAPGTWGSLAGVISGVAFIKLSPYLLEFAILIVIFIGIKAADIYCRDTGKKDAPEVIIDEVAGQWLPLLVIPNDLGWPAYCAWVALAFALFRFFDITKLGPIAMAEKIAGGTGVMADDLVAGVFAGIGVLTFYHLWQGIAV</sequence>
<dbReference type="HOGENOM" id="CLU_103734_1_2_5"/>
<dbReference type="PANTHER" id="PTHR36305">
    <property type="entry name" value="PHOSPHATIDYLGLYCEROPHOSPHATASE A"/>
    <property type="match status" value="1"/>
</dbReference>
<evidence type="ECO:0000313" key="4">
    <source>
        <dbReference type="EMBL" id="ADE38455.1"/>
    </source>
</evidence>
<keyword evidence="1" id="KW-0595">Phospholipid degradation</keyword>
<dbReference type="AlphaFoldDB" id="D5BPH3"/>
<dbReference type="KEGG" id="apb:SAR116_0212"/>
<feature type="transmembrane region" description="Helical" evidence="2">
    <location>
        <begin position="95"/>
        <end position="114"/>
    </location>
</feature>
<dbReference type="Pfam" id="PF04608">
    <property type="entry name" value="PgpA"/>
    <property type="match status" value="1"/>
</dbReference>
<keyword evidence="1" id="KW-0460">Magnesium</keyword>
<keyword evidence="1" id="KW-0442">Lipid degradation</keyword>
<organism evidence="4 5">
    <name type="scientific">Puniceispirillum marinum (strain IMCC1322)</name>
    <dbReference type="NCBI Taxonomy" id="488538"/>
    <lineage>
        <taxon>Bacteria</taxon>
        <taxon>Pseudomonadati</taxon>
        <taxon>Pseudomonadota</taxon>
        <taxon>Alphaproteobacteria</taxon>
        <taxon>Candidatus Puniceispirillales</taxon>
        <taxon>Candidatus Puniceispirillaceae</taxon>
        <taxon>Candidatus Puniceispirillum</taxon>
    </lineage>
</organism>
<dbReference type="PANTHER" id="PTHR36305:SF1">
    <property type="entry name" value="PHOSPHATIDYLGLYCEROPHOSPHATASE A"/>
    <property type="match status" value="1"/>
</dbReference>
<keyword evidence="1" id="KW-0443">Lipid metabolism</keyword>
<comment type="subcellular location">
    <subcellularLocation>
        <location evidence="1">Cell inner membrane</location>
        <topology evidence="1">Multi-pass membrane protein</topology>
    </subcellularLocation>
</comment>